<accession>A0A2D0N340</accession>
<keyword evidence="1" id="KW-0802">TPR repeat</keyword>
<dbReference type="AlphaFoldDB" id="A0A2D0N340"/>
<proteinExistence type="predicted"/>
<sequence>MRSFLFLLAVLGFLVACNTRKTPKTTVDLPKPVSCSGGIPVDALADFKNPLPLFANLNGETPDITTTSKKAKQYFDQGFQLAVGFNHAEAVRSFRYALEQDPECAMCYWGLAYALGPNYNAGMQPEVVTLAYEAARKAMQYADHAGAEERAIIRSISKRYPVGPMDDRTEYDNAYTEALREAHAEFPKNDHISTLLAEAIMDQHPWDLWDKAGNAKDWTPEILEILETTLERNPRHAASVHLYIHATEASKSPDRALPYAKNLPELIPGAGHLVHMPSHTYIRTGDYHEGVIVNSRAVEVDSSYMTACYAAGIYPLMYFPHNYHFLTACAALEGNSELSLEAADRMVDKLDTDLMRKSGYETIQHFWSIPLYLQVKFARWQDILATSKPDDELVYPQGIWHYARAMAFINTGQPAAAANEYKQLERISDNKSLEEIAIFDINVMSDIIDIAEHVVAGELAAAKGDFAKAEKHLRKAIAIEDNLNYTEPPDWFFSVRHHLGPILIKAGKYAEAETVYREDLETFPKNGWALSGLYESLQRQQKDAAAAEVAQQLQTAWKYADVQLTNSTVVGR</sequence>
<dbReference type="SMART" id="SM00028">
    <property type="entry name" value="TPR"/>
    <property type="match status" value="4"/>
</dbReference>
<feature type="repeat" description="TPR" evidence="1">
    <location>
        <begin position="493"/>
        <end position="526"/>
    </location>
</feature>
<dbReference type="SUPFAM" id="SSF48452">
    <property type="entry name" value="TPR-like"/>
    <property type="match status" value="2"/>
</dbReference>
<dbReference type="PANTHER" id="PTHR45588">
    <property type="entry name" value="TPR DOMAIN-CONTAINING PROTEIN"/>
    <property type="match status" value="1"/>
</dbReference>
<evidence type="ECO:0008006" key="4">
    <source>
        <dbReference type="Google" id="ProtNLM"/>
    </source>
</evidence>
<keyword evidence="3" id="KW-1185">Reference proteome</keyword>
<dbReference type="InterPro" id="IPR019734">
    <property type="entry name" value="TPR_rpt"/>
</dbReference>
<dbReference type="PROSITE" id="PS51257">
    <property type="entry name" value="PROKAR_LIPOPROTEIN"/>
    <property type="match status" value="1"/>
</dbReference>
<dbReference type="Proteomes" id="UP000223913">
    <property type="component" value="Unassembled WGS sequence"/>
</dbReference>
<gene>
    <name evidence="2" type="ORF">CRP01_29350</name>
</gene>
<dbReference type="Gene3D" id="1.25.40.10">
    <property type="entry name" value="Tetratricopeptide repeat domain"/>
    <property type="match status" value="2"/>
</dbReference>
<dbReference type="RefSeq" id="WP_099153630.1">
    <property type="nucleotide sequence ID" value="NZ_PDUD01000035.1"/>
</dbReference>
<evidence type="ECO:0000313" key="3">
    <source>
        <dbReference type="Proteomes" id="UP000223913"/>
    </source>
</evidence>
<dbReference type="PROSITE" id="PS50005">
    <property type="entry name" value="TPR"/>
    <property type="match status" value="1"/>
</dbReference>
<comment type="caution">
    <text evidence="2">The sequence shown here is derived from an EMBL/GenBank/DDBJ whole genome shotgun (WGS) entry which is preliminary data.</text>
</comment>
<evidence type="ECO:0000256" key="1">
    <source>
        <dbReference type="PROSITE-ProRule" id="PRU00339"/>
    </source>
</evidence>
<dbReference type="OrthoDB" id="9778494at2"/>
<reference evidence="2 3" key="1">
    <citation type="submission" date="2017-10" db="EMBL/GenBank/DDBJ databases">
        <title>The draft genome sequence of Lewinella nigricans NBRC 102662.</title>
        <authorList>
            <person name="Wang K."/>
        </authorList>
    </citation>
    <scope>NUCLEOTIDE SEQUENCE [LARGE SCALE GENOMIC DNA]</scope>
    <source>
        <strain evidence="2 3">NBRC 102662</strain>
    </source>
</reference>
<name>A0A2D0N340_FLAN2</name>
<protein>
    <recommendedName>
        <fullName evidence="4">Tetratricopeptide repeat protein</fullName>
    </recommendedName>
</protein>
<dbReference type="EMBL" id="PDUD01000035">
    <property type="protein sequence ID" value="PHN02915.1"/>
    <property type="molecule type" value="Genomic_DNA"/>
</dbReference>
<dbReference type="InterPro" id="IPR011990">
    <property type="entry name" value="TPR-like_helical_dom_sf"/>
</dbReference>
<dbReference type="PANTHER" id="PTHR45588:SF1">
    <property type="entry name" value="WW DOMAIN-CONTAINING PROTEIN"/>
    <property type="match status" value="1"/>
</dbReference>
<organism evidence="2 3">
    <name type="scientific">Flavilitoribacter nigricans (strain ATCC 23147 / DSM 23189 / NBRC 102662 / NCIMB 1420 / SS-2)</name>
    <name type="common">Lewinella nigricans</name>
    <dbReference type="NCBI Taxonomy" id="1122177"/>
    <lineage>
        <taxon>Bacteria</taxon>
        <taxon>Pseudomonadati</taxon>
        <taxon>Bacteroidota</taxon>
        <taxon>Saprospiria</taxon>
        <taxon>Saprospirales</taxon>
        <taxon>Lewinellaceae</taxon>
        <taxon>Flavilitoribacter</taxon>
    </lineage>
</organism>
<evidence type="ECO:0000313" key="2">
    <source>
        <dbReference type="EMBL" id="PHN02915.1"/>
    </source>
</evidence>